<evidence type="ECO:0000256" key="4">
    <source>
        <dbReference type="ARBA" id="ARBA00022989"/>
    </source>
</evidence>
<evidence type="ECO:0000256" key="1">
    <source>
        <dbReference type="ARBA" id="ARBA00004651"/>
    </source>
</evidence>
<dbReference type="RefSeq" id="WP_135869077.1">
    <property type="nucleotide sequence ID" value="NZ_SRSC01000001.1"/>
</dbReference>
<accession>A0A4V3P0A1</accession>
<dbReference type="PANTHER" id="PTHR30213:SF0">
    <property type="entry name" value="UPF0761 MEMBRANE PROTEIN YIHY"/>
    <property type="match status" value="1"/>
</dbReference>
<dbReference type="InterPro" id="IPR017039">
    <property type="entry name" value="Virul_fac_BrkB"/>
</dbReference>
<evidence type="ECO:0000313" key="8">
    <source>
        <dbReference type="EMBL" id="TGU74752.1"/>
    </source>
</evidence>
<keyword evidence="2" id="KW-1003">Cell membrane</keyword>
<feature type="transmembrane region" description="Helical" evidence="7">
    <location>
        <begin position="182"/>
        <end position="204"/>
    </location>
</feature>
<keyword evidence="5 7" id="KW-0472">Membrane</keyword>
<evidence type="ECO:0000256" key="2">
    <source>
        <dbReference type="ARBA" id="ARBA00022475"/>
    </source>
</evidence>
<feature type="transmembrane region" description="Helical" evidence="7">
    <location>
        <begin position="251"/>
        <end position="279"/>
    </location>
</feature>
<dbReference type="GO" id="GO:0005886">
    <property type="term" value="C:plasma membrane"/>
    <property type="evidence" value="ECO:0007669"/>
    <property type="project" value="UniProtKB-SubCell"/>
</dbReference>
<proteinExistence type="predicted"/>
<reference evidence="8 9" key="1">
    <citation type="submission" date="2019-04" db="EMBL/GenBank/DDBJ databases">
        <title>Geobacter oryzae sp. nov., ferric-reducing bacteria isolated from paddy soil.</title>
        <authorList>
            <person name="Xu Z."/>
            <person name="Masuda Y."/>
            <person name="Itoh H."/>
            <person name="Senoo K."/>
        </authorList>
    </citation>
    <scope>NUCLEOTIDE SEQUENCE [LARGE SCALE GENOMIC DNA]</scope>
    <source>
        <strain evidence="8 9">Red111</strain>
    </source>
</reference>
<organism evidence="8 9">
    <name type="scientific">Geomonas terrae</name>
    <dbReference type="NCBI Taxonomy" id="2562681"/>
    <lineage>
        <taxon>Bacteria</taxon>
        <taxon>Pseudomonadati</taxon>
        <taxon>Thermodesulfobacteriota</taxon>
        <taxon>Desulfuromonadia</taxon>
        <taxon>Geobacterales</taxon>
        <taxon>Geobacteraceae</taxon>
        <taxon>Geomonas</taxon>
    </lineage>
</organism>
<sequence>MFSMRAYFKLGDTSYKDLAKRVFRKFSDEDCPEHAAAMAYYFLFASFPFLLFLTTLIGYLPIPNLMEYALSYAAKLLPGQAFSLLEDNIRSLFMSKKQGLLSIGILLALWASSNAIVSVMDAMNNLYDVKEGRPFWKVRLIAIALVIGLSLIFLSSMTLLMFGFKIGEFIAGFTGMGTPFKVAWGIGLVPVTLFLLMLALAVIYYFTPDVEHTWKWISPGAVVAIPCWLAMSIAFSFYINNFGSYDKTYGSIGAVIVLLLWLYLSGLIILIGAVINAVIEHSSEEGKEPGEKVEGEHAAERGTHSKAESQQKAKEEAARS</sequence>
<keyword evidence="9" id="KW-1185">Reference proteome</keyword>
<evidence type="ECO:0000256" key="3">
    <source>
        <dbReference type="ARBA" id="ARBA00022692"/>
    </source>
</evidence>
<name>A0A4V3P0A1_9BACT</name>
<feature type="transmembrane region" description="Helical" evidence="7">
    <location>
        <begin position="216"/>
        <end position="239"/>
    </location>
</feature>
<evidence type="ECO:0000313" key="9">
    <source>
        <dbReference type="Proteomes" id="UP000306416"/>
    </source>
</evidence>
<dbReference type="Pfam" id="PF03631">
    <property type="entry name" value="Virul_fac_BrkB"/>
    <property type="match status" value="1"/>
</dbReference>
<evidence type="ECO:0000256" key="7">
    <source>
        <dbReference type="SAM" id="Phobius"/>
    </source>
</evidence>
<feature type="transmembrane region" description="Helical" evidence="7">
    <location>
        <begin position="100"/>
        <end position="120"/>
    </location>
</feature>
<dbReference type="PIRSF" id="PIRSF035875">
    <property type="entry name" value="RNase_BN"/>
    <property type="match status" value="1"/>
</dbReference>
<dbReference type="AlphaFoldDB" id="A0A4V3P0A1"/>
<evidence type="ECO:0000256" key="5">
    <source>
        <dbReference type="ARBA" id="ARBA00023136"/>
    </source>
</evidence>
<protein>
    <submittedName>
        <fullName evidence="8">YihY/virulence factor BrkB family protein</fullName>
    </submittedName>
</protein>
<keyword evidence="4 7" id="KW-1133">Transmembrane helix</keyword>
<dbReference type="NCBIfam" id="TIGR00765">
    <property type="entry name" value="yihY_not_rbn"/>
    <property type="match status" value="1"/>
</dbReference>
<feature type="transmembrane region" description="Helical" evidence="7">
    <location>
        <begin position="38"/>
        <end position="62"/>
    </location>
</feature>
<dbReference type="EMBL" id="SRSC01000001">
    <property type="protein sequence ID" value="TGU74752.1"/>
    <property type="molecule type" value="Genomic_DNA"/>
</dbReference>
<feature type="region of interest" description="Disordered" evidence="6">
    <location>
        <begin position="283"/>
        <end position="320"/>
    </location>
</feature>
<dbReference type="PANTHER" id="PTHR30213">
    <property type="entry name" value="INNER MEMBRANE PROTEIN YHJD"/>
    <property type="match status" value="1"/>
</dbReference>
<comment type="subcellular location">
    <subcellularLocation>
        <location evidence="1">Cell membrane</location>
        <topology evidence="1">Multi-pass membrane protein</topology>
    </subcellularLocation>
</comment>
<dbReference type="Proteomes" id="UP000306416">
    <property type="component" value="Unassembled WGS sequence"/>
</dbReference>
<comment type="caution">
    <text evidence="8">The sequence shown here is derived from an EMBL/GenBank/DDBJ whole genome shotgun (WGS) entry which is preliminary data.</text>
</comment>
<gene>
    <name evidence="8" type="ORF">E4633_04645</name>
</gene>
<evidence type="ECO:0000256" key="6">
    <source>
        <dbReference type="SAM" id="MobiDB-lite"/>
    </source>
</evidence>
<feature type="transmembrane region" description="Helical" evidence="7">
    <location>
        <begin position="140"/>
        <end position="162"/>
    </location>
</feature>
<keyword evidence="3 7" id="KW-0812">Transmembrane</keyword>